<dbReference type="Pfam" id="PF07690">
    <property type="entry name" value="MFS_1"/>
    <property type="match status" value="1"/>
</dbReference>
<dbReference type="InterPro" id="IPR036259">
    <property type="entry name" value="MFS_trans_sf"/>
</dbReference>
<evidence type="ECO:0000256" key="5">
    <source>
        <dbReference type="ARBA" id="ARBA00023136"/>
    </source>
</evidence>
<feature type="transmembrane region" description="Helical" evidence="6">
    <location>
        <begin position="839"/>
        <end position="857"/>
    </location>
</feature>
<dbReference type="SUPFAM" id="SSF103473">
    <property type="entry name" value="MFS general substrate transporter"/>
    <property type="match status" value="1"/>
</dbReference>
<evidence type="ECO:0000256" key="4">
    <source>
        <dbReference type="ARBA" id="ARBA00022989"/>
    </source>
</evidence>
<dbReference type="InterPro" id="IPR011701">
    <property type="entry name" value="MFS"/>
</dbReference>
<feature type="transmembrane region" description="Helical" evidence="6">
    <location>
        <begin position="7"/>
        <end position="30"/>
    </location>
</feature>
<organism evidence="8 9">
    <name type="scientific">Sinorhizobium garamanticum</name>
    <dbReference type="NCBI Taxonomy" id="680247"/>
    <lineage>
        <taxon>Bacteria</taxon>
        <taxon>Pseudomonadati</taxon>
        <taxon>Pseudomonadota</taxon>
        <taxon>Alphaproteobacteria</taxon>
        <taxon>Hyphomicrobiales</taxon>
        <taxon>Rhizobiaceae</taxon>
        <taxon>Sinorhizobium/Ensifer group</taxon>
        <taxon>Sinorhizobium</taxon>
    </lineage>
</organism>
<evidence type="ECO:0000313" key="8">
    <source>
        <dbReference type="EMBL" id="WEX91134.1"/>
    </source>
</evidence>
<feature type="transmembrane region" description="Helical" evidence="6">
    <location>
        <begin position="578"/>
        <end position="598"/>
    </location>
</feature>
<dbReference type="Gene3D" id="1.20.1250.20">
    <property type="entry name" value="MFS general substrate transporter like domains"/>
    <property type="match status" value="1"/>
</dbReference>
<feature type="transmembrane region" description="Helical" evidence="6">
    <location>
        <begin position="749"/>
        <end position="775"/>
    </location>
</feature>
<keyword evidence="3 6" id="KW-0812">Transmembrane</keyword>
<dbReference type="PANTHER" id="PTHR23506:SF23">
    <property type="entry name" value="GH10249P"/>
    <property type="match status" value="1"/>
</dbReference>
<feature type="transmembrane region" description="Helical" evidence="6">
    <location>
        <begin position="698"/>
        <end position="718"/>
    </location>
</feature>
<dbReference type="Proteomes" id="UP001229355">
    <property type="component" value="Chromosome 2"/>
</dbReference>
<feature type="transmembrane region" description="Helical" evidence="6">
    <location>
        <begin position="610"/>
        <end position="628"/>
    </location>
</feature>
<evidence type="ECO:0000256" key="6">
    <source>
        <dbReference type="SAM" id="Phobius"/>
    </source>
</evidence>
<keyword evidence="5 6" id="KW-0472">Membrane</keyword>
<sequence length="943" mass="99038">MSLIVRIWIALIGVIAATLAVLSILCILQHDAILSQLIRQRIAVTVEATARPFRSVVDLGLPVSMMRNKLALLERARASDAAISDVILFNPTGIVIEQSGRGELERVAQEVLDVQAKDVAGRWGFETDRNLISGTSILDDDGVVVGGILAVYPKSELDARSTSVAQQIIVGATGLFVLFTGIAYLMVRARADAVGGGLRRLEGTLAAIGGSPTETLAAASRHNGRVLPEQIALALAKLQEQLDAASEKYRRALQALGSEEVEASPHASAGPRETVLVGVPERAATRSFARRLTPVIAVLTLGSALTLGYLAYLSISDSFRPEIARRTQLIGSIATADIQRTVEAGVPVGGLVGAAEYFDHLLADFPEISYFAVSTDRPVIEVGQAQVGGGGADRTVFPILVDGVRIGELVTETNLDYIAAQFRDVVLDLGVVVLVILLFAFELIVVMMSRSVTGPLDRLQHLAELQAAGDFSKRLVATGRNVVERLGNLLSERAERLNVLAAAPTLRGADGSDRSQVVALEPGFRISGRRPAVMRFCSLTDVRLPLFLFAMADELPLSFFSLYARAQANPFPSLGEGVVIGLPLAAYLGAALLGAPLARPFGRRIGYRRLFIAAALATFFAKFGLYLAGNIVEVIVCHGVNGLAFALASLACQDYALDMLPKEARSRSISLFRATLFSGVFAATALGGILADRLGQRPVFVVCAILSVVSALLIWRMLPVGGSTPHAEQSSEAEDKLSFNILAPMRSPIFAAVALGSVIPLAIVDHVFISYLLALQMDALGASISEIARVMMFFFLALILGGYAEVRLPAWLAAPSLLLTTCSILTGVSLLIAGLFPSAWSTLAASIGAGIALGLAGGPQTALVMDAAEGPLAHLGMSAVLGTIRVIERGGAITGLLVIGSMTDTAGYSGAAAIIGMTALAGAGLFVILRLAGSEAAISGRSG</sequence>
<feature type="transmembrane region" description="Helical" evidence="6">
    <location>
        <begin position="168"/>
        <end position="187"/>
    </location>
</feature>
<dbReference type="EMBL" id="CP120374">
    <property type="protein sequence ID" value="WEX91134.1"/>
    <property type="molecule type" value="Genomic_DNA"/>
</dbReference>
<feature type="transmembrane region" description="Helical" evidence="6">
    <location>
        <begin position="810"/>
        <end position="832"/>
    </location>
</feature>
<keyword evidence="9" id="KW-1185">Reference proteome</keyword>
<dbReference type="InterPro" id="IPR020846">
    <property type="entry name" value="MFS_dom"/>
</dbReference>
<accession>A0ABY8DJQ4</accession>
<feature type="transmembrane region" description="Helical" evidence="6">
    <location>
        <begin position="911"/>
        <end position="932"/>
    </location>
</feature>
<protein>
    <submittedName>
        <fullName evidence="8">MFS transporter</fullName>
    </submittedName>
</protein>
<feature type="transmembrane region" description="Helical" evidence="6">
    <location>
        <begin position="671"/>
        <end position="691"/>
    </location>
</feature>
<dbReference type="RefSeq" id="WP_280663099.1">
    <property type="nucleotide sequence ID" value="NZ_CP120374.1"/>
</dbReference>
<evidence type="ECO:0000256" key="1">
    <source>
        <dbReference type="ARBA" id="ARBA00004141"/>
    </source>
</evidence>
<proteinExistence type="predicted"/>
<dbReference type="Gene3D" id="6.10.340.10">
    <property type="match status" value="1"/>
</dbReference>
<evidence type="ECO:0000313" key="9">
    <source>
        <dbReference type="Proteomes" id="UP001229355"/>
    </source>
</evidence>
<dbReference type="PANTHER" id="PTHR23506">
    <property type="entry name" value="GH10249P"/>
    <property type="match status" value="1"/>
</dbReference>
<keyword evidence="4 6" id="KW-1133">Transmembrane helix</keyword>
<feature type="transmembrane region" description="Helical" evidence="6">
    <location>
        <begin position="544"/>
        <end position="566"/>
    </location>
</feature>
<feature type="domain" description="Major facilitator superfamily (MFS) profile" evidence="7">
    <location>
        <begin position="516"/>
        <end position="936"/>
    </location>
</feature>
<feature type="transmembrane region" description="Helical" evidence="6">
    <location>
        <begin position="787"/>
        <end position="804"/>
    </location>
</feature>
<gene>
    <name evidence="8" type="ORF">PZN02_004762</name>
</gene>
<evidence type="ECO:0000256" key="3">
    <source>
        <dbReference type="ARBA" id="ARBA00022692"/>
    </source>
</evidence>
<evidence type="ECO:0000259" key="7">
    <source>
        <dbReference type="PROSITE" id="PS50850"/>
    </source>
</evidence>
<dbReference type="InterPro" id="IPR050930">
    <property type="entry name" value="MFS_Vesicular_Transporter"/>
</dbReference>
<feature type="transmembrane region" description="Helical" evidence="6">
    <location>
        <begin position="292"/>
        <end position="312"/>
    </location>
</feature>
<dbReference type="PROSITE" id="PS50850">
    <property type="entry name" value="MFS"/>
    <property type="match status" value="1"/>
</dbReference>
<reference evidence="8 9" key="1">
    <citation type="submission" date="2023-03" db="EMBL/GenBank/DDBJ databases">
        <authorList>
            <person name="Kaur S."/>
            <person name="Espinosa-Saiz D."/>
            <person name="Velazquez E."/>
            <person name="Menendez E."/>
            <person name="diCenzo G.C."/>
        </authorList>
    </citation>
    <scope>NUCLEOTIDE SEQUENCE [LARGE SCALE GENOMIC DNA]</scope>
    <source>
        <strain evidence="8 9">LMG 24692</strain>
    </source>
</reference>
<keyword evidence="2" id="KW-0813">Transport</keyword>
<comment type="subcellular location">
    <subcellularLocation>
        <location evidence="1">Membrane</location>
        <topology evidence="1">Multi-pass membrane protein</topology>
    </subcellularLocation>
</comment>
<feature type="transmembrane region" description="Helical" evidence="6">
    <location>
        <begin position="425"/>
        <end position="448"/>
    </location>
</feature>
<name>A0ABY8DJQ4_9HYPH</name>
<evidence type="ECO:0000256" key="2">
    <source>
        <dbReference type="ARBA" id="ARBA00022448"/>
    </source>
</evidence>